<dbReference type="AlphaFoldDB" id="A0AAE0IRE6"/>
<evidence type="ECO:0000313" key="3">
    <source>
        <dbReference type="EMBL" id="KAK3329655.1"/>
    </source>
</evidence>
<reference evidence="3" key="1">
    <citation type="journal article" date="2023" name="Mol. Phylogenet. Evol.">
        <title>Genome-scale phylogeny and comparative genomics of the fungal order Sordariales.</title>
        <authorList>
            <person name="Hensen N."/>
            <person name="Bonometti L."/>
            <person name="Westerberg I."/>
            <person name="Brannstrom I.O."/>
            <person name="Guillou S."/>
            <person name="Cros-Aarteil S."/>
            <person name="Calhoun S."/>
            <person name="Haridas S."/>
            <person name="Kuo A."/>
            <person name="Mondo S."/>
            <person name="Pangilinan J."/>
            <person name="Riley R."/>
            <person name="LaButti K."/>
            <person name="Andreopoulos B."/>
            <person name="Lipzen A."/>
            <person name="Chen C."/>
            <person name="Yan M."/>
            <person name="Daum C."/>
            <person name="Ng V."/>
            <person name="Clum A."/>
            <person name="Steindorff A."/>
            <person name="Ohm R.A."/>
            <person name="Martin F."/>
            <person name="Silar P."/>
            <person name="Natvig D.O."/>
            <person name="Lalanne C."/>
            <person name="Gautier V."/>
            <person name="Ament-Velasquez S.L."/>
            <person name="Kruys A."/>
            <person name="Hutchinson M.I."/>
            <person name="Powell A.J."/>
            <person name="Barry K."/>
            <person name="Miller A.N."/>
            <person name="Grigoriev I.V."/>
            <person name="Debuchy R."/>
            <person name="Gladieux P."/>
            <person name="Hiltunen Thoren M."/>
            <person name="Johannesson H."/>
        </authorList>
    </citation>
    <scope>NUCLEOTIDE SEQUENCE</scope>
    <source>
        <strain evidence="3">CBS 118394</strain>
    </source>
</reference>
<organism evidence="3 4">
    <name type="scientific">Apodospora peruviana</name>
    <dbReference type="NCBI Taxonomy" id="516989"/>
    <lineage>
        <taxon>Eukaryota</taxon>
        <taxon>Fungi</taxon>
        <taxon>Dikarya</taxon>
        <taxon>Ascomycota</taxon>
        <taxon>Pezizomycotina</taxon>
        <taxon>Sordariomycetes</taxon>
        <taxon>Sordariomycetidae</taxon>
        <taxon>Sordariales</taxon>
        <taxon>Lasiosphaeriaceae</taxon>
        <taxon>Apodospora</taxon>
    </lineage>
</organism>
<reference evidence="3" key="2">
    <citation type="submission" date="2023-06" db="EMBL/GenBank/DDBJ databases">
        <authorList>
            <consortium name="Lawrence Berkeley National Laboratory"/>
            <person name="Haridas S."/>
            <person name="Hensen N."/>
            <person name="Bonometti L."/>
            <person name="Westerberg I."/>
            <person name="Brannstrom I.O."/>
            <person name="Guillou S."/>
            <person name="Cros-Aarteil S."/>
            <person name="Calhoun S."/>
            <person name="Kuo A."/>
            <person name="Mondo S."/>
            <person name="Pangilinan J."/>
            <person name="Riley R."/>
            <person name="Labutti K."/>
            <person name="Andreopoulos B."/>
            <person name="Lipzen A."/>
            <person name="Chen C."/>
            <person name="Yanf M."/>
            <person name="Daum C."/>
            <person name="Ng V."/>
            <person name="Clum A."/>
            <person name="Steindorff A."/>
            <person name="Ohm R."/>
            <person name="Martin F."/>
            <person name="Silar P."/>
            <person name="Natvig D."/>
            <person name="Lalanne C."/>
            <person name="Gautier V."/>
            <person name="Ament-Velasquez S.L."/>
            <person name="Kruys A."/>
            <person name="Hutchinson M.I."/>
            <person name="Powell A.J."/>
            <person name="Barry K."/>
            <person name="Miller A.N."/>
            <person name="Grigoriev I.V."/>
            <person name="Debuchy R."/>
            <person name="Gladieux P."/>
            <person name="Thoren M.H."/>
            <person name="Johannesson H."/>
        </authorList>
    </citation>
    <scope>NUCLEOTIDE SEQUENCE</scope>
    <source>
        <strain evidence="3">CBS 118394</strain>
    </source>
</reference>
<feature type="compositionally biased region" description="Polar residues" evidence="2">
    <location>
        <begin position="188"/>
        <end position="221"/>
    </location>
</feature>
<feature type="compositionally biased region" description="Acidic residues" evidence="2">
    <location>
        <begin position="809"/>
        <end position="818"/>
    </location>
</feature>
<feature type="compositionally biased region" description="Polar residues" evidence="2">
    <location>
        <begin position="643"/>
        <end position="653"/>
    </location>
</feature>
<evidence type="ECO:0000256" key="1">
    <source>
        <dbReference type="SAM" id="Coils"/>
    </source>
</evidence>
<feature type="compositionally biased region" description="Basic and acidic residues" evidence="2">
    <location>
        <begin position="87"/>
        <end position="111"/>
    </location>
</feature>
<feature type="coiled-coil region" evidence="1">
    <location>
        <begin position="667"/>
        <end position="701"/>
    </location>
</feature>
<gene>
    <name evidence="3" type="ORF">B0H66DRAFT_33821</name>
</gene>
<proteinExistence type="predicted"/>
<feature type="region of interest" description="Disordered" evidence="2">
    <location>
        <begin position="320"/>
        <end position="427"/>
    </location>
</feature>
<dbReference type="EMBL" id="JAUEDM010000001">
    <property type="protein sequence ID" value="KAK3329655.1"/>
    <property type="molecule type" value="Genomic_DNA"/>
</dbReference>
<feature type="compositionally biased region" description="Basic and acidic residues" evidence="2">
    <location>
        <begin position="260"/>
        <end position="285"/>
    </location>
</feature>
<feature type="compositionally biased region" description="Polar residues" evidence="2">
    <location>
        <begin position="1"/>
        <end position="13"/>
    </location>
</feature>
<feature type="region of interest" description="Disordered" evidence="2">
    <location>
        <begin position="706"/>
        <end position="739"/>
    </location>
</feature>
<feature type="compositionally biased region" description="Pro residues" evidence="2">
    <location>
        <begin position="136"/>
        <end position="148"/>
    </location>
</feature>
<feature type="compositionally biased region" description="Acidic residues" evidence="2">
    <location>
        <begin position="77"/>
        <end position="86"/>
    </location>
</feature>
<accession>A0AAE0IRE6</accession>
<protein>
    <submittedName>
        <fullName evidence="3">Uncharacterized protein</fullName>
    </submittedName>
</protein>
<feature type="compositionally biased region" description="Low complexity" evidence="2">
    <location>
        <begin position="611"/>
        <end position="632"/>
    </location>
</feature>
<feature type="region of interest" description="Disordered" evidence="2">
    <location>
        <begin position="758"/>
        <end position="835"/>
    </location>
</feature>
<comment type="caution">
    <text evidence="3">The sequence shown here is derived from an EMBL/GenBank/DDBJ whole genome shotgun (WGS) entry which is preliminary data.</text>
</comment>
<name>A0AAE0IRE6_9PEZI</name>
<keyword evidence="4" id="KW-1185">Reference proteome</keyword>
<feature type="region of interest" description="Disordered" evidence="2">
    <location>
        <begin position="575"/>
        <end position="660"/>
    </location>
</feature>
<evidence type="ECO:0000256" key="2">
    <source>
        <dbReference type="SAM" id="MobiDB-lite"/>
    </source>
</evidence>
<feature type="compositionally biased region" description="Basic and acidic residues" evidence="2">
    <location>
        <begin position="124"/>
        <end position="135"/>
    </location>
</feature>
<evidence type="ECO:0000313" key="4">
    <source>
        <dbReference type="Proteomes" id="UP001283341"/>
    </source>
</evidence>
<sequence length="855" mass="91290">MPSLWKSGSTSGRAKTGHRSIRGTISGPIPIPSSLDDDDEFPIRTPGAGAGTAAMKSDEEFPIRRPGTGIASPVPPDDVDTTPEEEQQGKSELASEQKLDEKEQEQVRPDPAEGPSSLSADVSGDGRTDPIRDVPPEAPLHPPPPPPSGSSISIGRPPSRTPPQRVSQQRSSRERISPSRLSPPRAKTSPQTRRITNPLPTTVRYSVVSDTPSKQTTQSKDAPQRKKSTLRTALGRLFGRSKRKNSSIVPGGAAVSASGRDFEPVDSSHHRSDPTALSRSKEMSPKRSASLPITELDRPLRSHSIGPDDIMAIESARNSLQAAEGAMATPGAGGRRRAATTASSRLFYQPRIRDLEWGGGLSPRPASTHGRGSRLVGPGELEDPSEIGRAITSDSGGGGGGGRRRSRSLSGLQDLSTGMRPGARRRSDEIRFWRESYDPGFMSPLSSNPQDDADVDDTGVMDISAPESPIVERPPKTPPQPFIFGPITNEMVGMKITQAASIDMRIGNLEGRTWKLERVVDQLCHAVPGFRAPLDDDSTIAARTEPTAQTTGYQPPFMHTSAVPPTIPAIYQTMPTAGAKASRRQSSSRQSVETDSHSRVSFGDAPAYVGSSLHPPSSSSATQSRSLTATAAPPGISVDRPMSESTLRGSASLPTMGRDVGAGEGPYAELVAQLETERAARLELEAQVKKLSERLNTLSTTMFAMVRDPTKSRSRERLTPSVGGSSPLLQPPPNKTLAVPPQQELLLSPGQQPVKALSVFDQTDEEDEGERPEKTTTGSQGGDELTEDDFQTPREERPPHSYGAFGEELVPDDDDDAVGEAGATNDGGDDTKRKKAARTLSLSQLTLGKGQHTQI</sequence>
<feature type="compositionally biased region" description="Low complexity" evidence="2">
    <location>
        <begin position="149"/>
        <end position="170"/>
    </location>
</feature>
<feature type="region of interest" description="Disordered" evidence="2">
    <location>
        <begin position="1"/>
        <end position="306"/>
    </location>
</feature>
<feature type="compositionally biased region" description="Basic and acidic residues" evidence="2">
    <location>
        <begin position="708"/>
        <end position="718"/>
    </location>
</feature>
<feature type="compositionally biased region" description="Low complexity" evidence="2">
    <location>
        <begin position="25"/>
        <end position="34"/>
    </location>
</feature>
<dbReference type="Proteomes" id="UP001283341">
    <property type="component" value="Unassembled WGS sequence"/>
</dbReference>
<keyword evidence="1" id="KW-0175">Coiled coil</keyword>